<dbReference type="EMBL" id="LT828648">
    <property type="protein sequence ID" value="SLM46690.1"/>
    <property type="molecule type" value="Genomic_DNA"/>
</dbReference>
<evidence type="ECO:0000256" key="1">
    <source>
        <dbReference type="SAM" id="MobiDB-lite"/>
    </source>
</evidence>
<dbReference type="AlphaFoldDB" id="A0A1W1I112"/>
<evidence type="ECO:0000313" key="2">
    <source>
        <dbReference type="EMBL" id="SLM46690.1"/>
    </source>
</evidence>
<organism evidence="2 3">
    <name type="scientific">Nitrospira japonica</name>
    <dbReference type="NCBI Taxonomy" id="1325564"/>
    <lineage>
        <taxon>Bacteria</taxon>
        <taxon>Pseudomonadati</taxon>
        <taxon>Nitrospirota</taxon>
        <taxon>Nitrospiria</taxon>
        <taxon>Nitrospirales</taxon>
        <taxon>Nitrospiraceae</taxon>
        <taxon>Nitrospira</taxon>
    </lineage>
</organism>
<dbReference type="InterPro" id="IPR038763">
    <property type="entry name" value="DHH_sf"/>
</dbReference>
<gene>
    <name evidence="2" type="ORF">NSJP_0518</name>
</gene>
<dbReference type="PANTHER" id="PTHR46922">
    <property type="entry name" value="DHHA1 DOMAIN PROTEIN"/>
    <property type="match status" value="1"/>
</dbReference>
<name>A0A1W1I112_9BACT</name>
<proteinExistence type="predicted"/>
<dbReference type="PANTHER" id="PTHR46922:SF4">
    <property type="entry name" value="DHHA1 DOMAIN PROTEIN"/>
    <property type="match status" value="1"/>
</dbReference>
<dbReference type="STRING" id="1325564.NSJP_0518"/>
<reference evidence="2 3" key="1">
    <citation type="submission" date="2017-03" db="EMBL/GenBank/DDBJ databases">
        <authorList>
            <person name="Afonso C.L."/>
            <person name="Miller P.J."/>
            <person name="Scott M.A."/>
            <person name="Spackman E."/>
            <person name="Goraichik I."/>
            <person name="Dimitrov K.M."/>
            <person name="Suarez D.L."/>
            <person name="Swayne D.E."/>
        </authorList>
    </citation>
    <scope>NUCLEOTIDE SEQUENCE [LARGE SCALE GENOMIC DNA]</scope>
    <source>
        <strain evidence="2">Genome sequencing of Nitrospira japonica strain NJ11</strain>
    </source>
</reference>
<sequence length="296" mass="32503">MLRVAMAGPGSTPRASFVPTAILYHAECADGFGAAWALWREFPSARYLPVKHGNPPPDGLSGQRVVIVDFSYSRRQLEAMAGTTESLLVLDHHVTAEKALEGLPYAYFDLTKSGAVLAWEWASSKPVPWLLEYIQDKDLWTWTLPASREINAAVASYPFDFETWNHFSRKDLEHEGRAILRYEGEIVSKLSAQAVMVAFHGETVPSVQSAVLTSQIGERLSADHPFCLIWHDRDGRRYYSMRSKEDGADVGSIAASFGGGGHTHAAGFSIPLGSDGSLPDNPALPRPLLNRRRGAP</sequence>
<dbReference type="RefSeq" id="WP_155969797.1">
    <property type="nucleotide sequence ID" value="NZ_LT828648.1"/>
</dbReference>
<feature type="region of interest" description="Disordered" evidence="1">
    <location>
        <begin position="273"/>
        <end position="296"/>
    </location>
</feature>
<dbReference type="SUPFAM" id="SSF64182">
    <property type="entry name" value="DHH phosphoesterases"/>
    <property type="match status" value="1"/>
</dbReference>
<protein>
    <submittedName>
        <fullName evidence="2">Uncharacterized protein</fullName>
    </submittedName>
</protein>
<dbReference type="OrthoDB" id="10630at2"/>
<dbReference type="Proteomes" id="UP000192042">
    <property type="component" value="Chromosome I"/>
</dbReference>
<keyword evidence="3" id="KW-1185">Reference proteome</keyword>
<dbReference type="Gene3D" id="3.10.310.30">
    <property type="match status" value="1"/>
</dbReference>
<dbReference type="KEGG" id="nja:NSJP_0518"/>
<feature type="compositionally biased region" description="Low complexity" evidence="1">
    <location>
        <begin position="278"/>
        <end position="288"/>
    </location>
</feature>
<accession>A0A1W1I112</accession>
<evidence type="ECO:0000313" key="3">
    <source>
        <dbReference type="Proteomes" id="UP000192042"/>
    </source>
</evidence>